<dbReference type="PROSITE" id="PS50977">
    <property type="entry name" value="HTH_TETR_2"/>
    <property type="match status" value="1"/>
</dbReference>
<gene>
    <name evidence="4" type="ORF">T472_0207055</name>
</gene>
<dbReference type="PANTHER" id="PTHR43479:SF11">
    <property type="entry name" value="ACREF_ENVCD OPERON REPRESSOR-RELATED"/>
    <property type="match status" value="1"/>
</dbReference>
<dbReference type="GO" id="GO:0003677">
    <property type="term" value="F:DNA binding"/>
    <property type="evidence" value="ECO:0007669"/>
    <property type="project" value="UniProtKB-UniRule"/>
</dbReference>
<comment type="caution">
    <text evidence="4">The sequence shown here is derived from an EMBL/GenBank/DDBJ whole genome shotgun (WGS) entry which is preliminary data.</text>
</comment>
<dbReference type="InterPro" id="IPR050624">
    <property type="entry name" value="HTH-type_Tx_Regulator"/>
</dbReference>
<evidence type="ECO:0000259" key="3">
    <source>
        <dbReference type="PROSITE" id="PS50977"/>
    </source>
</evidence>
<protein>
    <recommendedName>
        <fullName evidence="3">HTH tetR-type domain-containing protein</fullName>
    </recommendedName>
</protein>
<evidence type="ECO:0000313" key="4">
    <source>
        <dbReference type="EMBL" id="ETA81263.1"/>
    </source>
</evidence>
<dbReference type="Pfam" id="PF00440">
    <property type="entry name" value="TetR_N"/>
    <property type="match status" value="1"/>
</dbReference>
<dbReference type="PANTHER" id="PTHR43479">
    <property type="entry name" value="ACREF/ENVCD OPERON REPRESSOR-RELATED"/>
    <property type="match status" value="1"/>
</dbReference>
<dbReference type="Gene3D" id="1.10.357.10">
    <property type="entry name" value="Tetracycline Repressor, domain 2"/>
    <property type="match status" value="1"/>
</dbReference>
<dbReference type="AlphaFoldDB" id="V7I5V3"/>
<dbReference type="RefSeq" id="WP_023388702.1">
    <property type="nucleotide sequence ID" value="NZ_AXUN02000135.1"/>
</dbReference>
<sequence length="197" mass="22612">MSDNWTRLIETAYPMFMEKGYKGTATADIAKAAEINESTLFRNFKSKEKLFHASIEHFANKAIGIEFNIFEYTGNLHDDLKRMIKTMFEVDLELIPSFRLLIKRSLVKESVLEEISKALSNQNELFSHYLTGAMSRGLMVEAEADLLVDLISSHVFSKTFELLTSRDQDGFSGRLDAMVEETTIYFLEMVKVREVTQ</sequence>
<dbReference type="InterPro" id="IPR001647">
    <property type="entry name" value="HTH_TetR"/>
</dbReference>
<name>V7I5V3_9CLOT</name>
<dbReference type="SUPFAM" id="SSF46689">
    <property type="entry name" value="Homeodomain-like"/>
    <property type="match status" value="1"/>
</dbReference>
<feature type="domain" description="HTH tetR-type" evidence="3">
    <location>
        <begin position="2"/>
        <end position="62"/>
    </location>
</feature>
<reference evidence="4 5" key="1">
    <citation type="journal article" date="2014" name="Genome Announc.">
        <title>Genome Sequence of Youngiibacter fragilis, the Type Strain of the Genus Youngiibacter.</title>
        <authorList>
            <person name="Wawrik C.B."/>
            <person name="Callaghan A.V."/>
            <person name="Stamps B.W."/>
            <person name="Wawrik B."/>
        </authorList>
    </citation>
    <scope>NUCLEOTIDE SEQUENCE [LARGE SCALE GENOMIC DNA]</scope>
    <source>
        <strain evidence="4 5">232.1</strain>
    </source>
</reference>
<evidence type="ECO:0000256" key="1">
    <source>
        <dbReference type="ARBA" id="ARBA00023125"/>
    </source>
</evidence>
<accession>V7I5V3</accession>
<dbReference type="OrthoDB" id="9785164at2"/>
<dbReference type="Proteomes" id="UP000017747">
    <property type="component" value="Unassembled WGS sequence"/>
</dbReference>
<organism evidence="4 5">
    <name type="scientific">Youngiibacter fragilis 232.1</name>
    <dbReference type="NCBI Taxonomy" id="994573"/>
    <lineage>
        <taxon>Bacteria</taxon>
        <taxon>Bacillati</taxon>
        <taxon>Bacillota</taxon>
        <taxon>Clostridia</taxon>
        <taxon>Eubacteriales</taxon>
        <taxon>Clostridiaceae</taxon>
        <taxon>Youngiibacter</taxon>
    </lineage>
</organism>
<dbReference type="eggNOG" id="COG1309">
    <property type="taxonomic scope" value="Bacteria"/>
</dbReference>
<dbReference type="EMBL" id="AXUN02000135">
    <property type="protein sequence ID" value="ETA81263.1"/>
    <property type="molecule type" value="Genomic_DNA"/>
</dbReference>
<keyword evidence="1 2" id="KW-0238">DNA-binding</keyword>
<feature type="DNA-binding region" description="H-T-H motif" evidence="2">
    <location>
        <begin position="25"/>
        <end position="44"/>
    </location>
</feature>
<evidence type="ECO:0000256" key="2">
    <source>
        <dbReference type="PROSITE-ProRule" id="PRU00335"/>
    </source>
</evidence>
<evidence type="ECO:0000313" key="5">
    <source>
        <dbReference type="Proteomes" id="UP000017747"/>
    </source>
</evidence>
<keyword evidence="5" id="KW-1185">Reference proteome</keyword>
<proteinExistence type="predicted"/>
<dbReference type="InterPro" id="IPR009057">
    <property type="entry name" value="Homeodomain-like_sf"/>
</dbReference>
<dbReference type="PRINTS" id="PR00455">
    <property type="entry name" value="HTHTETR"/>
</dbReference>